<dbReference type="GO" id="GO:0045165">
    <property type="term" value="P:cell fate commitment"/>
    <property type="evidence" value="ECO:0007669"/>
    <property type="project" value="TreeGrafter"/>
</dbReference>
<dbReference type="GO" id="GO:0001227">
    <property type="term" value="F:DNA-binding transcription repressor activity, RNA polymerase II-specific"/>
    <property type="evidence" value="ECO:0007669"/>
    <property type="project" value="InterPro"/>
</dbReference>
<feature type="domain" description="C2H2-type" evidence="11">
    <location>
        <begin position="730"/>
        <end position="757"/>
    </location>
</feature>
<dbReference type="SMART" id="SM00355">
    <property type="entry name" value="ZnF_C2H2"/>
    <property type="match status" value="5"/>
</dbReference>
<dbReference type="FunFam" id="3.30.160.60:FF:000446">
    <property type="entry name" value="Zinc finger protein"/>
    <property type="match status" value="1"/>
</dbReference>
<keyword evidence="3" id="KW-0677">Repeat</keyword>
<dbReference type="InterPro" id="IPR046341">
    <property type="entry name" value="SET_dom_sf"/>
</dbReference>
<sequence length="902" mass="100885">MVEDRISVDECTHPFTAAPAYSTDLNDVPSCSNSNSHPDKNCYRAENLKIIPDTAKPNNSQDLINDFAPSSSKINITTSAVNANALEWEDIYDKNFINLCVFHVPDKPISRQDPLDRVKTSIPLNLTIKNCEDDKDQLGIWSIDYIPRGVRFGPLCGEIRMLDAEEATVMPMPAEAANVPNIESAFSTSHNINVPPIADYNKNVLKTNSNSTIVISQKSPSRRPPSNWKIFSASGGRLIRIIDTSNKHKANWMNKVRLALARDEQNLVACQMDNDIFFYSVKPINPNTELLFWYSVEYAQRIRLSPRCDYWRKLQQGPIMIEPSLPNATSVNAIMSYQSTISTIAATPEEALDFSLKNNQNNCTSECNIKNFGNPTDTLEHGLEDQIEKTKMAKKSIGSPKNLTSDRLINNHSPIPPSLGVSDTTSFLNDDNSSYNATSTSCSPTSPRPSQDELSSTSIKKNNTIASLKSNSLRNSQLQQRPNVIQNPLHRPVPIKHTNVTGQLTHSTYNLPIQNHPPIADANSFESSSLMRNTPLSHLSSLLQDYWRRLAVIPNEVHTLPSGGLWVPQSGPQIGTAPHQITPITRTHPQFNSSVYGGRAAAEEPMLPAFGTTAIGSSTSSNLYATTAHSSNKFNDPMRDMQYFQQRTIFNNQLPELRQSFQAYSSSSQKILRSHSPNQGMLENANDLNKFWQANINGKTRYECKECTKTFKQLSNLKVHLRTHTGERPYKCKKCNKGFTQLAHLQKHDLVHTGEKPHKCDVCQKRFSSTSNLKTHLRLHNGQRPYSCELCSQRFTQLVHLKLHKRLHTNERPFTCSQCGKTYISPSGLRTHWKNTTCKPIAGEIAVLEAYTEINGNNTSSSESVSPNGGEEINLSQIRNLDHNVIVDEHCVTSTTPVDIHT</sequence>
<dbReference type="Proteomes" id="UP000887540">
    <property type="component" value="Unplaced"/>
</dbReference>
<evidence type="ECO:0000256" key="7">
    <source>
        <dbReference type="ARBA" id="ARBA00023163"/>
    </source>
</evidence>
<dbReference type="InterPro" id="IPR036236">
    <property type="entry name" value="Znf_C2H2_sf"/>
</dbReference>
<reference evidence="14" key="1">
    <citation type="submission" date="2022-11" db="UniProtKB">
        <authorList>
            <consortium name="WormBaseParasite"/>
        </authorList>
    </citation>
    <scope>IDENTIFICATION</scope>
</reference>
<accession>A0A914E4X6</accession>
<keyword evidence="8" id="KW-0539">Nucleus</keyword>
<evidence type="ECO:0000256" key="5">
    <source>
        <dbReference type="ARBA" id="ARBA00022833"/>
    </source>
</evidence>
<dbReference type="SUPFAM" id="SSF57667">
    <property type="entry name" value="beta-beta-alpha zinc fingers"/>
    <property type="match status" value="3"/>
</dbReference>
<feature type="region of interest" description="Disordered" evidence="10">
    <location>
        <begin position="393"/>
        <end position="458"/>
    </location>
</feature>
<keyword evidence="4 9" id="KW-0863">Zinc-finger</keyword>
<dbReference type="Pfam" id="PF00096">
    <property type="entry name" value="zf-C2H2"/>
    <property type="match status" value="4"/>
</dbReference>
<feature type="domain" description="SET" evidence="12">
    <location>
        <begin position="124"/>
        <end position="295"/>
    </location>
</feature>
<dbReference type="InterPro" id="IPR013087">
    <property type="entry name" value="Znf_C2H2_type"/>
</dbReference>
<keyword evidence="7" id="KW-0804">Transcription</keyword>
<keyword evidence="2" id="KW-0479">Metal-binding</keyword>
<dbReference type="FunFam" id="3.30.160.60:FF:000436">
    <property type="entry name" value="PR domain zinc finger protein 4"/>
    <property type="match status" value="1"/>
</dbReference>
<keyword evidence="6" id="KW-0805">Transcription regulation</keyword>
<dbReference type="PROSITE" id="PS50280">
    <property type="entry name" value="SET"/>
    <property type="match status" value="1"/>
</dbReference>
<evidence type="ECO:0000256" key="1">
    <source>
        <dbReference type="ARBA" id="ARBA00004123"/>
    </source>
</evidence>
<evidence type="ECO:0000256" key="2">
    <source>
        <dbReference type="ARBA" id="ARBA00022723"/>
    </source>
</evidence>
<feature type="domain" description="C2H2-type" evidence="11">
    <location>
        <begin position="814"/>
        <end position="834"/>
    </location>
</feature>
<dbReference type="Gene3D" id="3.30.160.60">
    <property type="entry name" value="Classic Zinc Finger"/>
    <property type="match status" value="5"/>
</dbReference>
<dbReference type="FunFam" id="3.30.160.60:FF:001272">
    <property type="entry name" value="Zinc finger protein 683"/>
    <property type="match status" value="1"/>
</dbReference>
<evidence type="ECO:0000259" key="11">
    <source>
        <dbReference type="PROSITE" id="PS50157"/>
    </source>
</evidence>
<feature type="compositionally biased region" description="Polar residues" evidence="10">
    <location>
        <begin position="421"/>
        <end position="437"/>
    </location>
</feature>
<dbReference type="PIRSF" id="PIRSF013212">
    <property type="entry name" value="PRDM1"/>
    <property type="match status" value="1"/>
</dbReference>
<dbReference type="PROSITE" id="PS50157">
    <property type="entry name" value="ZINC_FINGER_C2H2_2"/>
    <property type="match status" value="5"/>
</dbReference>
<keyword evidence="13" id="KW-1185">Reference proteome</keyword>
<proteinExistence type="predicted"/>
<name>A0A914E4X6_9BILA</name>
<evidence type="ECO:0000256" key="8">
    <source>
        <dbReference type="ARBA" id="ARBA00023242"/>
    </source>
</evidence>
<dbReference type="InterPro" id="IPR016608">
    <property type="entry name" value="PRDM1"/>
</dbReference>
<evidence type="ECO:0000256" key="6">
    <source>
        <dbReference type="ARBA" id="ARBA00023015"/>
    </source>
</evidence>
<evidence type="ECO:0000256" key="10">
    <source>
        <dbReference type="SAM" id="MobiDB-lite"/>
    </source>
</evidence>
<evidence type="ECO:0000256" key="9">
    <source>
        <dbReference type="PROSITE-ProRule" id="PRU00042"/>
    </source>
</evidence>
<organism evidence="13 14">
    <name type="scientific">Acrobeloides nanus</name>
    <dbReference type="NCBI Taxonomy" id="290746"/>
    <lineage>
        <taxon>Eukaryota</taxon>
        <taxon>Metazoa</taxon>
        <taxon>Ecdysozoa</taxon>
        <taxon>Nematoda</taxon>
        <taxon>Chromadorea</taxon>
        <taxon>Rhabditida</taxon>
        <taxon>Tylenchina</taxon>
        <taxon>Cephalobomorpha</taxon>
        <taxon>Cephaloboidea</taxon>
        <taxon>Cephalobidae</taxon>
        <taxon>Acrobeloides</taxon>
    </lineage>
</organism>
<dbReference type="GO" id="GO:0008270">
    <property type="term" value="F:zinc ion binding"/>
    <property type="evidence" value="ECO:0007669"/>
    <property type="project" value="UniProtKB-KW"/>
</dbReference>
<dbReference type="FunFam" id="3.30.160.60:FF:001498">
    <property type="entry name" value="Zinc finger protein 404"/>
    <property type="match status" value="1"/>
</dbReference>
<feature type="compositionally biased region" description="Polar residues" evidence="10">
    <location>
        <begin position="399"/>
        <end position="413"/>
    </location>
</feature>
<dbReference type="Gene3D" id="2.170.270.10">
    <property type="entry name" value="SET domain"/>
    <property type="match status" value="1"/>
</dbReference>
<feature type="domain" description="C2H2-type" evidence="11">
    <location>
        <begin position="702"/>
        <end position="729"/>
    </location>
</feature>
<dbReference type="PANTHER" id="PTHR16515:SF59">
    <property type="entry name" value="PR DOMAIN ZINC FINGER PROTEIN 1"/>
    <property type="match status" value="1"/>
</dbReference>
<dbReference type="Pfam" id="PF21549">
    <property type="entry name" value="PRDM2_PR"/>
    <property type="match status" value="1"/>
</dbReference>
<evidence type="ECO:0000256" key="3">
    <source>
        <dbReference type="ARBA" id="ARBA00022737"/>
    </source>
</evidence>
<dbReference type="AlphaFoldDB" id="A0A914E4X6"/>
<evidence type="ECO:0000313" key="13">
    <source>
        <dbReference type="Proteomes" id="UP000887540"/>
    </source>
</evidence>
<evidence type="ECO:0000256" key="4">
    <source>
        <dbReference type="ARBA" id="ARBA00022771"/>
    </source>
</evidence>
<dbReference type="InterPro" id="IPR050331">
    <property type="entry name" value="Zinc_finger"/>
</dbReference>
<feature type="domain" description="C2H2-type" evidence="11">
    <location>
        <begin position="786"/>
        <end position="813"/>
    </location>
</feature>
<comment type="subcellular location">
    <subcellularLocation>
        <location evidence="1">Nucleus</location>
    </subcellularLocation>
</comment>
<dbReference type="GO" id="GO:0000978">
    <property type="term" value="F:RNA polymerase II cis-regulatory region sequence-specific DNA binding"/>
    <property type="evidence" value="ECO:0007669"/>
    <property type="project" value="TreeGrafter"/>
</dbReference>
<dbReference type="GO" id="GO:0005634">
    <property type="term" value="C:nucleus"/>
    <property type="evidence" value="ECO:0007669"/>
    <property type="project" value="UniProtKB-SubCell"/>
</dbReference>
<keyword evidence="5" id="KW-0862">Zinc</keyword>
<dbReference type="GO" id="GO:0005737">
    <property type="term" value="C:cytoplasm"/>
    <property type="evidence" value="ECO:0007669"/>
    <property type="project" value="TreeGrafter"/>
</dbReference>
<protein>
    <submittedName>
        <fullName evidence="14">PR domain zinc finger protein 1</fullName>
    </submittedName>
</protein>
<evidence type="ECO:0000259" key="12">
    <source>
        <dbReference type="PROSITE" id="PS50280"/>
    </source>
</evidence>
<dbReference type="FunFam" id="3.30.160.60:FF:000833">
    <property type="entry name" value="PR domain zinc finger protein"/>
    <property type="match status" value="1"/>
</dbReference>
<dbReference type="PANTHER" id="PTHR16515">
    <property type="entry name" value="PR DOMAIN ZINC FINGER PROTEIN"/>
    <property type="match status" value="1"/>
</dbReference>
<feature type="domain" description="C2H2-type" evidence="11">
    <location>
        <begin position="758"/>
        <end position="785"/>
    </location>
</feature>
<dbReference type="WBParaSite" id="ACRNAN_scaffold5406.g11748.t1">
    <property type="protein sequence ID" value="ACRNAN_scaffold5406.g11748.t1"/>
    <property type="gene ID" value="ACRNAN_scaffold5406.g11748"/>
</dbReference>
<dbReference type="InterPro" id="IPR001214">
    <property type="entry name" value="SET_dom"/>
</dbReference>
<evidence type="ECO:0000313" key="14">
    <source>
        <dbReference type="WBParaSite" id="ACRNAN_scaffold5406.g11748.t1"/>
    </source>
</evidence>
<dbReference type="PROSITE" id="PS00028">
    <property type="entry name" value="ZINC_FINGER_C2H2_1"/>
    <property type="match status" value="4"/>
</dbReference>
<feature type="compositionally biased region" description="Low complexity" evidence="10">
    <location>
        <begin position="438"/>
        <end position="449"/>
    </location>
</feature>